<gene>
    <name evidence="5" type="primary">aptA</name>
    <name evidence="5" type="ORF">SIID45300_02120</name>
</gene>
<keyword evidence="5" id="KW-0808">Transferase</keyword>
<evidence type="ECO:0000256" key="2">
    <source>
        <dbReference type="ARBA" id="ARBA00007131"/>
    </source>
</evidence>
<name>A0ABQ0CA87_9PROT</name>
<accession>A0ABQ0CA87</accession>
<keyword evidence="6" id="KW-1185">Reference proteome</keyword>
<comment type="caution">
    <text evidence="5">The sequence shown here is derived from an EMBL/GenBank/DDBJ whole genome shotgun (WGS) entry which is preliminary data.</text>
</comment>
<proteinExistence type="inferred from homology"/>
<reference evidence="5 6" key="1">
    <citation type="submission" date="2024-09" db="EMBL/GenBank/DDBJ databases">
        <title>Draft genome sequence of Candidatus Magnetaquicoccaceae bacterium FCR-1.</title>
        <authorList>
            <person name="Shimoshige H."/>
            <person name="Shimamura S."/>
            <person name="Taoka A."/>
            <person name="Kobayashi H."/>
            <person name="Maekawa T."/>
        </authorList>
    </citation>
    <scope>NUCLEOTIDE SEQUENCE [LARGE SCALE GENOMIC DNA]</scope>
    <source>
        <strain evidence="5 6">FCR-1</strain>
    </source>
</reference>
<dbReference type="InterPro" id="IPR005474">
    <property type="entry name" value="Transketolase_N"/>
</dbReference>
<dbReference type="GO" id="GO:0016740">
    <property type="term" value="F:transferase activity"/>
    <property type="evidence" value="ECO:0007669"/>
    <property type="project" value="UniProtKB-KW"/>
</dbReference>
<dbReference type="Proteomes" id="UP001628193">
    <property type="component" value="Unassembled WGS sequence"/>
</dbReference>
<dbReference type="InterPro" id="IPR029061">
    <property type="entry name" value="THDP-binding"/>
</dbReference>
<dbReference type="EC" id="2.2.1.-" evidence="5"/>
<evidence type="ECO:0000256" key="3">
    <source>
        <dbReference type="ARBA" id="ARBA00023052"/>
    </source>
</evidence>
<sequence>MNNLAKMAVQAKKRLLRMHFESQIGHLGGNLSALDALLCLHHQIMTPQDRFLLSKGHAAGALYVTLWTMGELDDADLSTFHQNGTHLAGHPMPYWTPGIPMATGSLGHGVSLAAGFALAKRFQNQPGEVYCLTSDGEWQEGANWEAVIFACHQNLTRLTILVDVNGWQGFGSTREVASMEDLAGRFRAFGLSVQETDGHDMDSLFQAVTPHGKSRTAPRVVLLRTIKGKGVASMENRMESHYLPLDQASYTQAMADLDALS</sequence>
<dbReference type="PANTHER" id="PTHR47514:SF1">
    <property type="entry name" value="TRANSKETOLASE N-TERMINAL SECTION-RELATED"/>
    <property type="match status" value="1"/>
</dbReference>
<dbReference type="Pfam" id="PF00456">
    <property type="entry name" value="Transketolase_N"/>
    <property type="match status" value="1"/>
</dbReference>
<dbReference type="EMBL" id="BAAFGK010000004">
    <property type="protein sequence ID" value="GAB0057788.1"/>
    <property type="molecule type" value="Genomic_DNA"/>
</dbReference>
<organism evidence="5 6">
    <name type="scientific">Candidatus Magnetaquiglobus chichijimensis</name>
    <dbReference type="NCBI Taxonomy" id="3141448"/>
    <lineage>
        <taxon>Bacteria</taxon>
        <taxon>Pseudomonadati</taxon>
        <taxon>Pseudomonadota</taxon>
        <taxon>Magnetococcia</taxon>
        <taxon>Magnetococcales</taxon>
        <taxon>Candidatus Magnetaquicoccaceae</taxon>
        <taxon>Candidatus Magnetaquiglobus</taxon>
    </lineage>
</organism>
<evidence type="ECO:0000313" key="5">
    <source>
        <dbReference type="EMBL" id="GAB0057788.1"/>
    </source>
</evidence>
<dbReference type="PANTHER" id="PTHR47514">
    <property type="entry name" value="TRANSKETOLASE N-TERMINAL SECTION-RELATED"/>
    <property type="match status" value="1"/>
</dbReference>
<feature type="domain" description="Transketolase N-terminal" evidence="4">
    <location>
        <begin position="47"/>
        <end position="251"/>
    </location>
</feature>
<dbReference type="CDD" id="cd02012">
    <property type="entry name" value="TPP_TK"/>
    <property type="match status" value="1"/>
</dbReference>
<dbReference type="SUPFAM" id="SSF52518">
    <property type="entry name" value="Thiamin diphosphate-binding fold (THDP-binding)"/>
    <property type="match status" value="1"/>
</dbReference>
<keyword evidence="3" id="KW-0786">Thiamine pyrophosphate</keyword>
<comment type="cofactor">
    <cofactor evidence="1">
        <name>thiamine diphosphate</name>
        <dbReference type="ChEBI" id="CHEBI:58937"/>
    </cofactor>
</comment>
<dbReference type="RefSeq" id="WP_420905479.1">
    <property type="nucleotide sequence ID" value="NZ_BAAFGK010000004.1"/>
</dbReference>
<comment type="similarity">
    <text evidence="2">Belongs to the transketolase family.</text>
</comment>
<dbReference type="Gene3D" id="3.40.50.970">
    <property type="match status" value="1"/>
</dbReference>
<protein>
    <submittedName>
        <fullName evidence="5">Apulose-4-phosphate transketolase subunit A</fullName>
        <ecNumber evidence="5">2.2.1.-</ecNumber>
    </submittedName>
</protein>
<evidence type="ECO:0000256" key="1">
    <source>
        <dbReference type="ARBA" id="ARBA00001964"/>
    </source>
</evidence>
<evidence type="ECO:0000259" key="4">
    <source>
        <dbReference type="Pfam" id="PF00456"/>
    </source>
</evidence>
<evidence type="ECO:0000313" key="6">
    <source>
        <dbReference type="Proteomes" id="UP001628193"/>
    </source>
</evidence>